<keyword evidence="11" id="KW-1185">Reference proteome</keyword>
<evidence type="ECO:0000256" key="2">
    <source>
        <dbReference type="ARBA" id="ARBA00004931"/>
    </source>
</evidence>
<comment type="catalytic activity">
    <reaction evidence="6">
        <text>L-valine + 2-oxoglutarate = 3-methyl-2-oxobutanoate + L-glutamate</text>
        <dbReference type="Rhea" id="RHEA:24813"/>
        <dbReference type="ChEBI" id="CHEBI:11851"/>
        <dbReference type="ChEBI" id="CHEBI:16810"/>
        <dbReference type="ChEBI" id="CHEBI:29985"/>
        <dbReference type="ChEBI" id="CHEBI:57762"/>
        <dbReference type="EC" id="2.6.1.42"/>
    </reaction>
</comment>
<dbReference type="EMBL" id="CP036434">
    <property type="protein sequence ID" value="QDV09596.1"/>
    <property type="molecule type" value="Genomic_DNA"/>
</dbReference>
<evidence type="ECO:0000256" key="5">
    <source>
        <dbReference type="ARBA" id="ARBA00013053"/>
    </source>
</evidence>
<feature type="region of interest" description="Disordered" evidence="9">
    <location>
        <begin position="1"/>
        <end position="20"/>
    </location>
</feature>
<evidence type="ECO:0000256" key="4">
    <source>
        <dbReference type="ARBA" id="ARBA00009320"/>
    </source>
</evidence>
<sequence>MTAAQHPTPHGATQTPGATQEQRLYAACPENGARLLEFHPSLGSASNAINQMPPGVYEGLRTFERSKYFGLRTHLDRLKISVDGFKKPLDYDEDALVAALHAAALDATAAFDSEARVRVDVCAGPATTLGSDSNILLALTPFRGLPEAITRDGAYLQTACGLARPFPGVKTSDFIPLREAWITAHGDPDAYEYLMVTAEGALLEGTQSNVCYVKDGAVYAAPSGILPGVTQRTVLALARENGIEVREEFVHFKDLESFDESFMTTSVRSVVPISRIDQIRFAVPGPVTARLGALYDAFSAQDAVVAAENRSAKY</sequence>
<dbReference type="Proteomes" id="UP000320390">
    <property type="component" value="Chromosome"/>
</dbReference>
<dbReference type="InterPro" id="IPR043132">
    <property type="entry name" value="BCAT-like_C"/>
</dbReference>
<dbReference type="InterPro" id="IPR001544">
    <property type="entry name" value="Aminotrans_IV"/>
</dbReference>
<dbReference type="PANTHER" id="PTHR42743">
    <property type="entry name" value="AMINO-ACID AMINOTRANSFERASE"/>
    <property type="match status" value="1"/>
</dbReference>
<evidence type="ECO:0000256" key="7">
    <source>
        <dbReference type="ARBA" id="ARBA00048798"/>
    </source>
</evidence>
<gene>
    <name evidence="10" type="primary">ilvE_3</name>
    <name evidence="10" type="ORF">Poly30_51540</name>
</gene>
<accession>A0A518EZT4</accession>
<evidence type="ECO:0000256" key="1">
    <source>
        <dbReference type="ARBA" id="ARBA00004824"/>
    </source>
</evidence>
<evidence type="ECO:0000256" key="3">
    <source>
        <dbReference type="ARBA" id="ARBA00005072"/>
    </source>
</evidence>
<dbReference type="GO" id="GO:0052654">
    <property type="term" value="F:L-leucine-2-oxoglutarate transaminase activity"/>
    <property type="evidence" value="ECO:0007669"/>
    <property type="project" value="RHEA"/>
</dbReference>
<dbReference type="InterPro" id="IPR043131">
    <property type="entry name" value="BCAT-like_N"/>
</dbReference>
<protein>
    <recommendedName>
        <fullName evidence="5">branched-chain-amino-acid transaminase</fullName>
        <ecNumber evidence="5">2.6.1.42</ecNumber>
    </recommendedName>
</protein>
<evidence type="ECO:0000313" key="10">
    <source>
        <dbReference type="EMBL" id="QDV09596.1"/>
    </source>
</evidence>
<evidence type="ECO:0000313" key="11">
    <source>
        <dbReference type="Proteomes" id="UP000320390"/>
    </source>
</evidence>
<dbReference type="GO" id="GO:0052656">
    <property type="term" value="F:L-isoleucine-2-oxoglutarate transaminase activity"/>
    <property type="evidence" value="ECO:0007669"/>
    <property type="project" value="RHEA"/>
</dbReference>
<name>A0A518EZT4_9BACT</name>
<dbReference type="Gene3D" id="3.30.470.10">
    <property type="match status" value="1"/>
</dbReference>
<keyword evidence="10" id="KW-0032">Aminotransferase</keyword>
<dbReference type="InterPro" id="IPR036038">
    <property type="entry name" value="Aminotransferase-like"/>
</dbReference>
<evidence type="ECO:0000256" key="9">
    <source>
        <dbReference type="SAM" id="MobiDB-lite"/>
    </source>
</evidence>
<feature type="compositionally biased region" description="Polar residues" evidence="9">
    <location>
        <begin position="11"/>
        <end position="20"/>
    </location>
</feature>
<comment type="pathway">
    <text evidence="3">Amino-acid biosynthesis; L-leucine biosynthesis; L-leucine from 3-methyl-2-oxobutanoate: step 4/4.</text>
</comment>
<proteinExistence type="inferred from homology"/>
<reference evidence="10 11" key="1">
    <citation type="submission" date="2019-02" db="EMBL/GenBank/DDBJ databases">
        <title>Deep-cultivation of Planctomycetes and their phenomic and genomic characterization uncovers novel biology.</title>
        <authorList>
            <person name="Wiegand S."/>
            <person name="Jogler M."/>
            <person name="Boedeker C."/>
            <person name="Pinto D."/>
            <person name="Vollmers J."/>
            <person name="Rivas-Marin E."/>
            <person name="Kohn T."/>
            <person name="Peeters S.H."/>
            <person name="Heuer A."/>
            <person name="Rast P."/>
            <person name="Oberbeckmann S."/>
            <person name="Bunk B."/>
            <person name="Jeske O."/>
            <person name="Meyerdierks A."/>
            <person name="Storesund J.E."/>
            <person name="Kallscheuer N."/>
            <person name="Luecker S."/>
            <person name="Lage O.M."/>
            <person name="Pohl T."/>
            <person name="Merkel B.J."/>
            <person name="Hornburger P."/>
            <person name="Mueller R.-W."/>
            <person name="Bruemmer F."/>
            <person name="Labrenz M."/>
            <person name="Spormann A.M."/>
            <person name="Op den Camp H."/>
            <person name="Overmann J."/>
            <person name="Amann R."/>
            <person name="Jetten M.S.M."/>
            <person name="Mascher T."/>
            <person name="Medema M.H."/>
            <person name="Devos D.P."/>
            <person name="Kaster A.-K."/>
            <person name="Ovreas L."/>
            <person name="Rohde M."/>
            <person name="Galperin M.Y."/>
            <person name="Jogler C."/>
        </authorList>
    </citation>
    <scope>NUCLEOTIDE SEQUENCE [LARGE SCALE GENOMIC DNA]</scope>
    <source>
        <strain evidence="10 11">Poly30</strain>
    </source>
</reference>
<keyword evidence="10" id="KW-0808">Transferase</keyword>
<dbReference type="PANTHER" id="PTHR42743:SF11">
    <property type="entry name" value="AMINODEOXYCHORISMATE LYASE"/>
    <property type="match status" value="1"/>
</dbReference>
<comment type="catalytic activity">
    <reaction evidence="8">
        <text>L-leucine + 2-oxoglutarate = 4-methyl-2-oxopentanoate + L-glutamate</text>
        <dbReference type="Rhea" id="RHEA:18321"/>
        <dbReference type="ChEBI" id="CHEBI:16810"/>
        <dbReference type="ChEBI" id="CHEBI:17865"/>
        <dbReference type="ChEBI" id="CHEBI:29985"/>
        <dbReference type="ChEBI" id="CHEBI:57427"/>
        <dbReference type="EC" id="2.6.1.42"/>
    </reaction>
</comment>
<comment type="pathway">
    <text evidence="2">Amino-acid biosynthesis; L-valine biosynthesis; L-valine from pyruvate: step 4/4.</text>
</comment>
<dbReference type="GO" id="GO:0046394">
    <property type="term" value="P:carboxylic acid biosynthetic process"/>
    <property type="evidence" value="ECO:0007669"/>
    <property type="project" value="UniProtKB-ARBA"/>
</dbReference>
<dbReference type="EC" id="2.6.1.42" evidence="5"/>
<evidence type="ECO:0000256" key="6">
    <source>
        <dbReference type="ARBA" id="ARBA00048212"/>
    </source>
</evidence>
<dbReference type="Gene3D" id="3.20.10.10">
    <property type="entry name" value="D-amino Acid Aminotransferase, subunit A, domain 2"/>
    <property type="match status" value="1"/>
</dbReference>
<organism evidence="10 11">
    <name type="scientific">Saltatorellus ferox</name>
    <dbReference type="NCBI Taxonomy" id="2528018"/>
    <lineage>
        <taxon>Bacteria</taxon>
        <taxon>Pseudomonadati</taxon>
        <taxon>Planctomycetota</taxon>
        <taxon>Planctomycetia</taxon>
        <taxon>Planctomycetia incertae sedis</taxon>
        <taxon>Saltatorellus</taxon>
    </lineage>
</organism>
<dbReference type="InterPro" id="IPR050571">
    <property type="entry name" value="Class-IV_PLP-Dep_Aminotrnsfr"/>
</dbReference>
<comment type="pathway">
    <text evidence="1">Amino-acid biosynthesis; L-isoleucine biosynthesis; L-isoleucine from 2-oxobutanoate: step 4/4.</text>
</comment>
<dbReference type="OrthoDB" id="9805628at2"/>
<comment type="catalytic activity">
    <reaction evidence="7">
        <text>L-isoleucine + 2-oxoglutarate = (S)-3-methyl-2-oxopentanoate + L-glutamate</text>
        <dbReference type="Rhea" id="RHEA:24801"/>
        <dbReference type="ChEBI" id="CHEBI:16810"/>
        <dbReference type="ChEBI" id="CHEBI:29985"/>
        <dbReference type="ChEBI" id="CHEBI:35146"/>
        <dbReference type="ChEBI" id="CHEBI:58045"/>
        <dbReference type="EC" id="2.6.1.42"/>
    </reaction>
</comment>
<dbReference type="RefSeq" id="WP_145204233.1">
    <property type="nucleotide sequence ID" value="NZ_CP036434.1"/>
</dbReference>
<evidence type="ECO:0000256" key="8">
    <source>
        <dbReference type="ARBA" id="ARBA00049229"/>
    </source>
</evidence>
<dbReference type="SUPFAM" id="SSF56752">
    <property type="entry name" value="D-aminoacid aminotransferase-like PLP-dependent enzymes"/>
    <property type="match status" value="1"/>
</dbReference>
<comment type="similarity">
    <text evidence="4">Belongs to the class-IV pyridoxal-phosphate-dependent aminotransferase family.</text>
</comment>
<dbReference type="AlphaFoldDB" id="A0A518EZT4"/>
<dbReference type="GO" id="GO:0052655">
    <property type="term" value="F:L-valine-2-oxoglutarate transaminase activity"/>
    <property type="evidence" value="ECO:0007669"/>
    <property type="project" value="RHEA"/>
</dbReference>
<dbReference type="Pfam" id="PF01063">
    <property type="entry name" value="Aminotran_4"/>
    <property type="match status" value="1"/>
</dbReference>